<protein>
    <submittedName>
        <fullName evidence="1">Uncharacterized protein</fullName>
    </submittedName>
</protein>
<sequence length="65" mass="7712">MTLPLLPHTHHSHSDRPPYLTGRMMAWFVEFFKFALKFELREAIKTQVVADLLVEMMLALKEDPW</sequence>
<reference evidence="1" key="1">
    <citation type="submission" date="2018-05" db="EMBL/GenBank/DDBJ databases">
        <title>Draft genome of Mucuna pruriens seed.</title>
        <authorList>
            <person name="Nnadi N.E."/>
            <person name="Vos R."/>
            <person name="Hasami M.H."/>
            <person name="Devisetty U.K."/>
            <person name="Aguiy J.C."/>
        </authorList>
    </citation>
    <scope>NUCLEOTIDE SEQUENCE [LARGE SCALE GENOMIC DNA]</scope>
    <source>
        <strain evidence="1">JCA_2017</strain>
    </source>
</reference>
<comment type="caution">
    <text evidence="1">The sequence shown here is derived from an EMBL/GenBank/DDBJ whole genome shotgun (WGS) entry which is preliminary data.</text>
</comment>
<name>A0A371FG02_MUCPR</name>
<evidence type="ECO:0000313" key="2">
    <source>
        <dbReference type="Proteomes" id="UP000257109"/>
    </source>
</evidence>
<evidence type="ECO:0000313" key="1">
    <source>
        <dbReference type="EMBL" id="RDX77023.1"/>
    </source>
</evidence>
<dbReference type="AlphaFoldDB" id="A0A371FG02"/>
<accession>A0A371FG02</accession>
<dbReference type="EMBL" id="QJKJ01009308">
    <property type="protein sequence ID" value="RDX77023.1"/>
    <property type="molecule type" value="Genomic_DNA"/>
</dbReference>
<gene>
    <name evidence="1" type="ORF">CR513_42917</name>
</gene>
<feature type="non-terminal residue" evidence="1">
    <location>
        <position position="1"/>
    </location>
</feature>
<keyword evidence="2" id="KW-1185">Reference proteome</keyword>
<proteinExistence type="predicted"/>
<organism evidence="1 2">
    <name type="scientific">Mucuna pruriens</name>
    <name type="common">Velvet bean</name>
    <name type="synonym">Dolichos pruriens</name>
    <dbReference type="NCBI Taxonomy" id="157652"/>
    <lineage>
        <taxon>Eukaryota</taxon>
        <taxon>Viridiplantae</taxon>
        <taxon>Streptophyta</taxon>
        <taxon>Embryophyta</taxon>
        <taxon>Tracheophyta</taxon>
        <taxon>Spermatophyta</taxon>
        <taxon>Magnoliopsida</taxon>
        <taxon>eudicotyledons</taxon>
        <taxon>Gunneridae</taxon>
        <taxon>Pentapetalae</taxon>
        <taxon>rosids</taxon>
        <taxon>fabids</taxon>
        <taxon>Fabales</taxon>
        <taxon>Fabaceae</taxon>
        <taxon>Papilionoideae</taxon>
        <taxon>50 kb inversion clade</taxon>
        <taxon>NPAAA clade</taxon>
        <taxon>indigoferoid/millettioid clade</taxon>
        <taxon>Phaseoleae</taxon>
        <taxon>Mucuna</taxon>
    </lineage>
</organism>
<dbReference type="Proteomes" id="UP000257109">
    <property type="component" value="Unassembled WGS sequence"/>
</dbReference>